<dbReference type="OrthoDB" id="6244278at2"/>
<dbReference type="AlphaFoldDB" id="A0A1T4L0V4"/>
<evidence type="ECO:0000313" key="3">
    <source>
        <dbReference type="Proteomes" id="UP000190102"/>
    </source>
</evidence>
<organism evidence="2 3">
    <name type="scientific">Trichlorobacter thiogenes</name>
    <dbReference type="NCBI Taxonomy" id="115783"/>
    <lineage>
        <taxon>Bacteria</taxon>
        <taxon>Pseudomonadati</taxon>
        <taxon>Thermodesulfobacteriota</taxon>
        <taxon>Desulfuromonadia</taxon>
        <taxon>Geobacterales</taxon>
        <taxon>Geobacteraceae</taxon>
        <taxon>Trichlorobacter</taxon>
    </lineage>
</organism>
<accession>A0A1T4L0V4</accession>
<gene>
    <name evidence="2" type="ORF">SAMN02745119_00711</name>
</gene>
<dbReference type="InterPro" id="IPR013783">
    <property type="entry name" value="Ig-like_fold"/>
</dbReference>
<protein>
    <recommendedName>
        <fullName evidence="1">Cep192/Spd-2-like domain-containing protein</fullName>
    </recommendedName>
</protein>
<evidence type="ECO:0000313" key="2">
    <source>
        <dbReference type="EMBL" id="SJZ48335.1"/>
    </source>
</evidence>
<dbReference type="InterPro" id="IPR054090">
    <property type="entry name" value="Cep192_Spd-2-like_dom"/>
</dbReference>
<dbReference type="EMBL" id="FUWR01000002">
    <property type="protein sequence ID" value="SJZ48335.1"/>
    <property type="molecule type" value="Genomic_DNA"/>
</dbReference>
<feature type="domain" description="Cep192/Spd-2-like" evidence="1">
    <location>
        <begin position="593"/>
        <end position="692"/>
    </location>
</feature>
<dbReference type="NCBIfam" id="NF012200">
    <property type="entry name" value="choice_anch_D"/>
    <property type="match status" value="1"/>
</dbReference>
<evidence type="ECO:0000259" key="1">
    <source>
        <dbReference type="Pfam" id="PF22073"/>
    </source>
</evidence>
<proteinExistence type="predicted"/>
<dbReference type="RefSeq" id="WP_078789006.1">
    <property type="nucleotide sequence ID" value="NZ_FUWR01000002.1"/>
</dbReference>
<dbReference type="Gene3D" id="2.60.40.10">
    <property type="entry name" value="Immunoglobulins"/>
    <property type="match status" value="1"/>
</dbReference>
<dbReference type="Proteomes" id="UP000190102">
    <property type="component" value="Unassembled WGS sequence"/>
</dbReference>
<dbReference type="STRING" id="115783.SAMN02745119_00711"/>
<sequence>MKQLSAFLFVKVLLLIFISPALSFEFPATPLGSDMMGVVTSSQWIDRVNNLTVGTPTYDSINQGFPITTDVNGMTNHEDWPQSIRTPNVSLQAGHAYQFVLRMKTDVFPRGQNIMVVARDAADSTQVYQFAWNASKAGEWEDVYVPVYPTKNGSWRLDVWVHPTIKYTSTPSTIYISPDVDCYELSSGNEIATLRPIDVSTDKDAFVSSTEWIDGLGNVYVKDGENWKHVFPRMMYRRYQSELGGVAFKTIFQRYKEYGFNGVMDIWDEYNAQDVMDAGLDYISIMSNSTNSDATVTSFESMKGYIDRVYNWATTNNRHGNLLWYNYDNENAHVADYEYKQSLQAYIDTYHLDPLTGKRRHPVYVLNGQNGLPRTYHNTSRNVMDLTGSYVGTADALGTPNGVPAAPRLLIESMTQNQRAPVAVIQLQTYFKEEFIPSLFYGIIMGGRALSVWRDGTTFSGSTADFRDNVWALAFKNDVSPKIDLMLPIIEQPHFTNWKAWTNQFPSVRIGTRELNGVGYLLLSSFAATDLSVTVTLQNRQATKAVDYFTGEEIGTVSNGQFTFTMGHYNNGYRVIRLVAPTAAAASPASNDYGTVSNGQTSSSTTFTLSNHSSATSSLQINSRTITGTNADQFILSNGSCGAPPFFLDPGGSCTVQVAFKPTTTGLKNATLAITSTDVNSPTLSVALSGTGRAQLNLTVSTSNGSGGTVTGDTSGISCTGGNCTYDFTQADTVNLTATANIASVFGGWSGACTNVSGLCTVTMSNTKTLGAAFNLVPRARIGTTPYGSLASAYAAVASNGLIQAKSLIFPDSGLSCNRNISFSLKGGYADTYSSQTGYSTISGKLTLAGSGTVTVDRIVIQ</sequence>
<reference evidence="3" key="1">
    <citation type="submission" date="2017-02" db="EMBL/GenBank/DDBJ databases">
        <authorList>
            <person name="Varghese N."/>
            <person name="Submissions S."/>
        </authorList>
    </citation>
    <scope>NUCLEOTIDE SEQUENCE [LARGE SCALE GENOMIC DNA]</scope>
    <source>
        <strain evidence="3">ATCC BAA-34</strain>
    </source>
</reference>
<dbReference type="Pfam" id="PF22073">
    <property type="entry name" value="Cep192_D4"/>
    <property type="match status" value="1"/>
</dbReference>
<name>A0A1T4L0V4_9BACT</name>
<keyword evidence="3" id="KW-1185">Reference proteome</keyword>